<protein>
    <recommendedName>
        <fullName evidence="7">Purine nucleoside phosphorylase</fullName>
        <ecNumber evidence="7">2.4.2.1</ecNumber>
    </recommendedName>
    <alternativeName>
        <fullName evidence="7">Inosine-guanosine phosphorylase</fullName>
    </alternativeName>
</protein>
<comment type="pathway">
    <text evidence="2 7">Purine metabolism; purine nucleoside salvage.</text>
</comment>
<feature type="domain" description="Nucleoside phosphorylase" evidence="9">
    <location>
        <begin position="36"/>
        <end position="304"/>
    </location>
</feature>
<dbReference type="InterPro" id="IPR011268">
    <property type="entry name" value="Purine_phosphorylase"/>
</dbReference>
<gene>
    <name evidence="10" type="ORF">PBRASI_LOCUS3923</name>
</gene>
<dbReference type="GO" id="GO:0004731">
    <property type="term" value="F:purine-nucleoside phosphorylase activity"/>
    <property type="evidence" value="ECO:0007669"/>
    <property type="project" value="UniProtKB-EC"/>
</dbReference>
<evidence type="ECO:0000256" key="1">
    <source>
        <dbReference type="ARBA" id="ARBA00000755"/>
    </source>
</evidence>
<feature type="binding site" evidence="8">
    <location>
        <position position="256"/>
    </location>
    <ligand>
        <name>a purine D-ribonucleoside</name>
        <dbReference type="ChEBI" id="CHEBI:142355"/>
    </ligand>
</feature>
<evidence type="ECO:0000256" key="7">
    <source>
        <dbReference type="PIRNR" id="PIRNR000477"/>
    </source>
</evidence>
<evidence type="ECO:0000256" key="8">
    <source>
        <dbReference type="PIRSR" id="PIRSR000477-2"/>
    </source>
</evidence>
<feature type="binding site" evidence="8">
    <location>
        <position position="214"/>
    </location>
    <ligand>
        <name>a purine D-ribonucleoside</name>
        <dbReference type="ChEBI" id="CHEBI:142355"/>
    </ligand>
</feature>
<comment type="caution">
    <text evidence="10">The sequence shown here is derived from an EMBL/GenBank/DDBJ whole genome shotgun (WGS) entry which is preliminary data.</text>
</comment>
<organism evidence="10 11">
    <name type="scientific">Paraglomus brasilianum</name>
    <dbReference type="NCBI Taxonomy" id="144538"/>
    <lineage>
        <taxon>Eukaryota</taxon>
        <taxon>Fungi</taxon>
        <taxon>Fungi incertae sedis</taxon>
        <taxon>Mucoromycota</taxon>
        <taxon>Glomeromycotina</taxon>
        <taxon>Glomeromycetes</taxon>
        <taxon>Paraglomerales</taxon>
        <taxon>Paraglomeraceae</taxon>
        <taxon>Paraglomus</taxon>
    </lineage>
</organism>
<dbReference type="NCBIfam" id="NF006054">
    <property type="entry name" value="PRK08202.1"/>
    <property type="match status" value="1"/>
</dbReference>
<evidence type="ECO:0000256" key="2">
    <source>
        <dbReference type="ARBA" id="ARBA00005058"/>
    </source>
</evidence>
<dbReference type="Pfam" id="PF01048">
    <property type="entry name" value="PNP_UDP_1"/>
    <property type="match status" value="1"/>
</dbReference>
<feature type="binding site" evidence="8">
    <location>
        <position position="74"/>
    </location>
    <ligand>
        <name>phosphate</name>
        <dbReference type="ChEBI" id="CHEBI:43474"/>
    </ligand>
</feature>
<dbReference type="InterPro" id="IPR011270">
    <property type="entry name" value="Pur_Nuc_Pase_Ino/Guo-sp"/>
</dbReference>
<dbReference type="FunFam" id="3.40.50.1580:FF:000004">
    <property type="entry name" value="Purine nucleoside phosphorylase"/>
    <property type="match status" value="1"/>
</dbReference>
<sequence length="312" mass="33444">MTPPSDTAFAGDTASKINSANEYLRQNLPSHLSLPKIAIICGSGLGGLAANITEKVEFAYEKIPEFVSSTVQGHAGKLVFGLLGKNRVPVVCMVGRFHFYEGYTLKQVTLPIRVFKLLGVKVLIVTGATGSLNKQFKVGDIAVLFDHFSLPCLTGSNPLIGPNLAEFGDRFIPISDAYDFTLRQIAFTAAANMGLPVGTLKEGTYCYVVGPSYESKAEARFLRDLGGDVVGMSTVPEVIVARHCGIRVLGLSLVTNAVVMERGRSADPSAINAEARDEAPVSHEEVLAAGSVREADMQTLVRDIVDLISHEF</sequence>
<evidence type="ECO:0000259" key="9">
    <source>
        <dbReference type="Pfam" id="PF01048"/>
    </source>
</evidence>
<dbReference type="NCBIfam" id="TIGR01697">
    <property type="entry name" value="PNPH-PUNA-XAPA"/>
    <property type="match status" value="1"/>
</dbReference>
<accession>A0A9N9ABR0</accession>
<keyword evidence="5 7" id="KW-0808">Transferase</keyword>
<feature type="binding site" evidence="8">
    <location>
        <position position="43"/>
    </location>
    <ligand>
        <name>phosphate</name>
        <dbReference type="ChEBI" id="CHEBI:43474"/>
    </ligand>
</feature>
<feature type="binding site" evidence="8">
    <location>
        <position position="128"/>
    </location>
    <ligand>
        <name>phosphate</name>
        <dbReference type="ChEBI" id="CHEBI:43474"/>
    </ligand>
</feature>
<dbReference type="OrthoDB" id="10261782at2759"/>
<dbReference type="Gene3D" id="3.40.50.1580">
    <property type="entry name" value="Nucleoside phosphorylase domain"/>
    <property type="match status" value="1"/>
</dbReference>
<dbReference type="GO" id="GO:0005737">
    <property type="term" value="C:cytoplasm"/>
    <property type="evidence" value="ECO:0007669"/>
    <property type="project" value="TreeGrafter"/>
</dbReference>
<dbReference type="InterPro" id="IPR000845">
    <property type="entry name" value="Nucleoside_phosphorylase_d"/>
</dbReference>
<evidence type="ECO:0000256" key="6">
    <source>
        <dbReference type="ARBA" id="ARBA00058131"/>
    </source>
</evidence>
<dbReference type="SUPFAM" id="SSF53167">
    <property type="entry name" value="Purine and uridine phosphorylases"/>
    <property type="match status" value="1"/>
</dbReference>
<feature type="binding site" evidence="8">
    <location>
        <position position="233"/>
    </location>
    <ligand>
        <name>phosphate</name>
        <dbReference type="ChEBI" id="CHEBI:43474"/>
    </ligand>
</feature>
<dbReference type="CDD" id="cd09009">
    <property type="entry name" value="PNP-EcPNPII_like"/>
    <property type="match status" value="1"/>
</dbReference>
<dbReference type="GO" id="GO:0009116">
    <property type="term" value="P:nucleoside metabolic process"/>
    <property type="evidence" value="ECO:0007669"/>
    <property type="project" value="InterPro"/>
</dbReference>
<name>A0A9N9ABR0_9GLOM</name>
<dbReference type="PANTHER" id="PTHR11904">
    <property type="entry name" value="METHYLTHIOADENOSINE/PURINE NUCLEOSIDE PHOSPHORYLASE"/>
    <property type="match status" value="1"/>
</dbReference>
<dbReference type="PIRSF" id="PIRSF000477">
    <property type="entry name" value="PurNPase"/>
    <property type="match status" value="1"/>
</dbReference>
<evidence type="ECO:0000256" key="5">
    <source>
        <dbReference type="ARBA" id="ARBA00022679"/>
    </source>
</evidence>
<keyword evidence="11" id="KW-1185">Reference proteome</keyword>
<evidence type="ECO:0000313" key="10">
    <source>
        <dbReference type="EMBL" id="CAG8527109.1"/>
    </source>
</evidence>
<evidence type="ECO:0000256" key="4">
    <source>
        <dbReference type="ARBA" id="ARBA00022676"/>
    </source>
</evidence>
<dbReference type="EC" id="2.4.2.1" evidence="7"/>
<proteinExistence type="inferred from homology"/>
<dbReference type="Proteomes" id="UP000789739">
    <property type="component" value="Unassembled WGS sequence"/>
</dbReference>
<evidence type="ECO:0000256" key="3">
    <source>
        <dbReference type="ARBA" id="ARBA00006751"/>
    </source>
</evidence>
<comment type="catalytic activity">
    <reaction evidence="1">
        <text>a purine D-ribonucleoside + phosphate = a purine nucleobase + alpha-D-ribose 1-phosphate</text>
        <dbReference type="Rhea" id="RHEA:19805"/>
        <dbReference type="ChEBI" id="CHEBI:26386"/>
        <dbReference type="ChEBI" id="CHEBI:43474"/>
        <dbReference type="ChEBI" id="CHEBI:57720"/>
        <dbReference type="ChEBI" id="CHEBI:142355"/>
        <dbReference type="EC" id="2.4.2.1"/>
    </reaction>
</comment>
<dbReference type="InterPro" id="IPR035994">
    <property type="entry name" value="Nucleoside_phosphorylase_sf"/>
</dbReference>
<comment type="function">
    <text evidence="6">The purine nucleoside phosphorylases catalyze the phosphorolytic breakdown of the N-glycosidic bond in the beta-(deoxy)ribonucleoside molecules, with the formation of the corresponding free purine bases and pentose-1-phosphate. Cleaves guanosine and inosine.</text>
</comment>
<dbReference type="NCBIfam" id="TIGR01700">
    <property type="entry name" value="PNPH"/>
    <property type="match status" value="1"/>
</dbReference>
<keyword evidence="4 7" id="KW-0328">Glycosyltransferase</keyword>
<dbReference type="PANTHER" id="PTHR11904:SF9">
    <property type="entry name" value="PURINE NUCLEOSIDE PHOSPHORYLASE-RELATED"/>
    <property type="match status" value="1"/>
</dbReference>
<feature type="binding site" evidence="8">
    <location>
        <begin position="96"/>
        <end position="98"/>
    </location>
    <ligand>
        <name>phosphate</name>
        <dbReference type="ChEBI" id="CHEBI:43474"/>
    </ligand>
</feature>
<reference evidence="10" key="1">
    <citation type="submission" date="2021-06" db="EMBL/GenBank/DDBJ databases">
        <authorList>
            <person name="Kallberg Y."/>
            <person name="Tangrot J."/>
            <person name="Rosling A."/>
        </authorList>
    </citation>
    <scope>NUCLEOTIDE SEQUENCE</scope>
    <source>
        <strain evidence="10">BR232B</strain>
    </source>
</reference>
<evidence type="ECO:0000313" key="11">
    <source>
        <dbReference type="Proteomes" id="UP000789739"/>
    </source>
</evidence>
<comment type="similarity">
    <text evidence="3 7">Belongs to the PNP/MTAP phosphorylase family.</text>
</comment>
<dbReference type="AlphaFoldDB" id="A0A9N9ABR0"/>
<dbReference type="EMBL" id="CAJVPI010000376">
    <property type="protein sequence ID" value="CAG8527109.1"/>
    <property type="molecule type" value="Genomic_DNA"/>
</dbReference>